<reference evidence="3 4" key="1">
    <citation type="submission" date="2018-02" db="EMBL/GenBank/DDBJ databases">
        <title>Reclassifiation of [Polyangium] brachysporum DSM 7029 as Guopingzhaonella breviflexa gen. nov., sp. nov., a member of the family Comamonadaceae.</title>
        <authorList>
            <person name="Tang B."/>
        </authorList>
    </citation>
    <scope>NUCLEOTIDE SEQUENCE [LARGE SCALE GENOMIC DNA]</scope>
    <source>
        <strain evidence="3 4">BCRC 80649</strain>
    </source>
</reference>
<name>A0A2S5SU47_9BURK</name>
<gene>
    <name evidence="3" type="ORF">C1704_09805</name>
</gene>
<dbReference type="Pfam" id="PF06347">
    <property type="entry name" value="SH3_4"/>
    <property type="match status" value="1"/>
</dbReference>
<evidence type="ECO:0000313" key="4">
    <source>
        <dbReference type="Proteomes" id="UP000238605"/>
    </source>
</evidence>
<dbReference type="AlphaFoldDB" id="A0A2S5SU47"/>
<evidence type="ECO:0000256" key="1">
    <source>
        <dbReference type="SAM" id="SignalP"/>
    </source>
</evidence>
<dbReference type="InterPro" id="IPR052354">
    <property type="entry name" value="Cell_Wall_Dynamics_Protein"/>
</dbReference>
<dbReference type="SMART" id="SM00287">
    <property type="entry name" value="SH3b"/>
    <property type="match status" value="2"/>
</dbReference>
<dbReference type="Proteomes" id="UP000238605">
    <property type="component" value="Unassembled WGS sequence"/>
</dbReference>
<dbReference type="PANTHER" id="PTHR34408">
    <property type="entry name" value="FAMILY PROTEIN, PUTATIVE-RELATED"/>
    <property type="match status" value="1"/>
</dbReference>
<dbReference type="PROSITE" id="PS51781">
    <property type="entry name" value="SH3B"/>
    <property type="match status" value="1"/>
</dbReference>
<dbReference type="RefSeq" id="WP_104302544.1">
    <property type="nucleotide sequence ID" value="NZ_PSNX01000008.1"/>
</dbReference>
<feature type="domain" description="SH3b" evidence="2">
    <location>
        <begin position="85"/>
        <end position="147"/>
    </location>
</feature>
<dbReference type="EMBL" id="PSNX01000008">
    <property type="protein sequence ID" value="PPE66261.1"/>
    <property type="molecule type" value="Genomic_DNA"/>
</dbReference>
<dbReference type="InterPro" id="IPR010466">
    <property type="entry name" value="DUF1058"/>
</dbReference>
<proteinExistence type="predicted"/>
<feature type="chain" id="PRO_5015509297" evidence="1">
    <location>
        <begin position="23"/>
        <end position="147"/>
    </location>
</feature>
<accession>A0A2S5SU47</accession>
<dbReference type="Pfam" id="PF08239">
    <property type="entry name" value="SH3_3"/>
    <property type="match status" value="1"/>
</dbReference>
<evidence type="ECO:0000313" key="3">
    <source>
        <dbReference type="EMBL" id="PPE66261.1"/>
    </source>
</evidence>
<keyword evidence="1" id="KW-0732">Signal</keyword>
<dbReference type="Gene3D" id="2.30.30.40">
    <property type="entry name" value="SH3 Domains"/>
    <property type="match status" value="2"/>
</dbReference>
<evidence type="ECO:0000259" key="2">
    <source>
        <dbReference type="PROSITE" id="PS51781"/>
    </source>
</evidence>
<dbReference type="PANTHER" id="PTHR34408:SF1">
    <property type="entry name" value="GLYCOSYL HYDROLASE FAMILY 19 DOMAIN-CONTAINING PROTEIN HI_1415"/>
    <property type="match status" value="1"/>
</dbReference>
<comment type="caution">
    <text evidence="3">The sequence shown here is derived from an EMBL/GenBank/DDBJ whole genome shotgun (WGS) entry which is preliminary data.</text>
</comment>
<feature type="signal peptide" evidence="1">
    <location>
        <begin position="1"/>
        <end position="22"/>
    </location>
</feature>
<protein>
    <submittedName>
        <fullName evidence="3">Peptide-binding protein</fullName>
    </submittedName>
</protein>
<keyword evidence="4" id="KW-1185">Reference proteome</keyword>
<dbReference type="InterPro" id="IPR003646">
    <property type="entry name" value="SH3-like_bac-type"/>
</dbReference>
<dbReference type="OrthoDB" id="5297720at2"/>
<organism evidence="3 4">
    <name type="scientific">Caldimonas caldifontis</name>
    <dbReference type="NCBI Taxonomy" id="1452508"/>
    <lineage>
        <taxon>Bacteria</taxon>
        <taxon>Pseudomonadati</taxon>
        <taxon>Pseudomonadota</taxon>
        <taxon>Betaproteobacteria</taxon>
        <taxon>Burkholderiales</taxon>
        <taxon>Sphaerotilaceae</taxon>
        <taxon>Caldimonas</taxon>
    </lineage>
</organism>
<sequence>MTRLSLALAGLIAAAATWPAAAQTMVSVNRPEVNLRAGAGTQHDALWVVSRGYPLQVTARQGQWLKVRDFEGDEAWVYRPLTATTPHHVVKVKTANVRSEPSTRARIVGQAEYGQVLRTLEKRQGWVRVRHDSGMTGWVARNLLWGW</sequence>